<evidence type="ECO:0000313" key="3">
    <source>
        <dbReference type="Proteomes" id="UP000026961"/>
    </source>
</evidence>
<dbReference type="HOGENOM" id="CLU_2076752_0_0_1"/>
<feature type="compositionally biased region" description="Basic and acidic residues" evidence="1">
    <location>
        <begin position="96"/>
        <end position="112"/>
    </location>
</feature>
<reference evidence="2" key="1">
    <citation type="submission" date="2015-04" db="UniProtKB">
        <authorList>
            <consortium name="EnsemblPlants"/>
        </authorList>
    </citation>
    <scope>IDENTIFICATION</scope>
</reference>
<reference evidence="2" key="2">
    <citation type="submission" date="2018-05" db="EMBL/GenBank/DDBJ databases">
        <title>OgluRS3 (Oryza glumaepatula Reference Sequence Version 3).</title>
        <authorList>
            <person name="Zhang J."/>
            <person name="Kudrna D."/>
            <person name="Lee S."/>
            <person name="Talag J."/>
            <person name="Welchert J."/>
            <person name="Wing R.A."/>
        </authorList>
    </citation>
    <scope>NUCLEOTIDE SEQUENCE [LARGE SCALE GENOMIC DNA]</scope>
</reference>
<dbReference type="EnsemblPlants" id="OGLUM02G22650.1">
    <property type="protein sequence ID" value="OGLUM02G22650.1"/>
    <property type="gene ID" value="OGLUM02G22650"/>
</dbReference>
<dbReference type="AlphaFoldDB" id="A0A0D9YUA6"/>
<sequence>MTKIVRSSVHVVPVTVTTTKIIPANPSARRTGAELDPPHLLTVATDLASPSTCCRAQVRPLVSRREPRHPLVVIAQGASRCQNRRSRPSGGRIRSPRRDSCPSAALERRWEEGMSGEE</sequence>
<dbReference type="Gramene" id="OGLUM02G22650.1">
    <property type="protein sequence ID" value="OGLUM02G22650.1"/>
    <property type="gene ID" value="OGLUM02G22650"/>
</dbReference>
<name>A0A0D9YUA6_9ORYZ</name>
<evidence type="ECO:0000313" key="2">
    <source>
        <dbReference type="EnsemblPlants" id="OGLUM02G22650.1"/>
    </source>
</evidence>
<proteinExistence type="predicted"/>
<organism evidence="2">
    <name type="scientific">Oryza glumipatula</name>
    <dbReference type="NCBI Taxonomy" id="40148"/>
    <lineage>
        <taxon>Eukaryota</taxon>
        <taxon>Viridiplantae</taxon>
        <taxon>Streptophyta</taxon>
        <taxon>Embryophyta</taxon>
        <taxon>Tracheophyta</taxon>
        <taxon>Spermatophyta</taxon>
        <taxon>Magnoliopsida</taxon>
        <taxon>Liliopsida</taxon>
        <taxon>Poales</taxon>
        <taxon>Poaceae</taxon>
        <taxon>BOP clade</taxon>
        <taxon>Oryzoideae</taxon>
        <taxon>Oryzeae</taxon>
        <taxon>Oryzinae</taxon>
        <taxon>Oryza</taxon>
    </lineage>
</organism>
<dbReference type="Proteomes" id="UP000026961">
    <property type="component" value="Chromosome 2"/>
</dbReference>
<protein>
    <submittedName>
        <fullName evidence="2">Uncharacterized protein</fullName>
    </submittedName>
</protein>
<keyword evidence="3" id="KW-1185">Reference proteome</keyword>
<evidence type="ECO:0000256" key="1">
    <source>
        <dbReference type="SAM" id="MobiDB-lite"/>
    </source>
</evidence>
<feature type="region of interest" description="Disordered" evidence="1">
    <location>
        <begin position="75"/>
        <end position="118"/>
    </location>
</feature>
<accession>A0A0D9YUA6</accession>